<dbReference type="SUPFAM" id="SSF141868">
    <property type="entry name" value="EAL domain-like"/>
    <property type="match status" value="1"/>
</dbReference>
<dbReference type="Pfam" id="PF00563">
    <property type="entry name" value="EAL"/>
    <property type="match status" value="1"/>
</dbReference>
<evidence type="ECO:0000259" key="1">
    <source>
        <dbReference type="SMART" id="SM00052"/>
    </source>
</evidence>
<protein>
    <submittedName>
        <fullName evidence="2">EAL domain-containing protein</fullName>
    </submittedName>
</protein>
<dbReference type="InterPro" id="IPR001633">
    <property type="entry name" value="EAL_dom"/>
</dbReference>
<keyword evidence="3" id="KW-1185">Reference proteome</keyword>
<accession>A0ABT1BF61</accession>
<name>A0ABT1BF61_9ENTR</name>
<dbReference type="Proteomes" id="UP001139290">
    <property type="component" value="Unassembled WGS sequence"/>
</dbReference>
<dbReference type="SMART" id="SM00052">
    <property type="entry name" value="EAL"/>
    <property type="match status" value="1"/>
</dbReference>
<sequence length="257" mass="28328">MNGFLSINDKLISVIQLPEALLPPGEYHLSEHSLAGMKAEPVVDLHSGAVIGYEILSVLPLDGGSEVFFSEQSASSLAELFLLQLHLSHGLVSGRRLLNLPVRVLSRPELCRFLCTRNLNGITVEIQDPENLPTLSPAQLDLLGQNLLLFRHAGAEIFADDVSPDLLLRITQLSWPLSGIKISREQFQSLDSNADFCATNMDTPSGGEFFLVAEGIETHEQFLLAALLGFTHGQGWLWPANCWLFIPVRSRDMVNVF</sequence>
<evidence type="ECO:0000313" key="2">
    <source>
        <dbReference type="EMBL" id="MCO5784407.1"/>
    </source>
</evidence>
<dbReference type="InterPro" id="IPR035919">
    <property type="entry name" value="EAL_sf"/>
</dbReference>
<gene>
    <name evidence="2" type="ORF">LOD26_24310</name>
</gene>
<dbReference type="EMBL" id="JAJJVQ010000014">
    <property type="protein sequence ID" value="MCO5784407.1"/>
    <property type="molecule type" value="Genomic_DNA"/>
</dbReference>
<dbReference type="RefSeq" id="WP_252839036.1">
    <property type="nucleotide sequence ID" value="NZ_JAJJVQ010000014.1"/>
</dbReference>
<comment type="caution">
    <text evidence="2">The sequence shown here is derived from an EMBL/GenBank/DDBJ whole genome shotgun (WGS) entry which is preliminary data.</text>
</comment>
<organism evidence="2 3">
    <name type="scientific">Citrobacter meridianamericanus</name>
    <dbReference type="NCBI Taxonomy" id="2894201"/>
    <lineage>
        <taxon>Bacteria</taxon>
        <taxon>Pseudomonadati</taxon>
        <taxon>Pseudomonadota</taxon>
        <taxon>Gammaproteobacteria</taxon>
        <taxon>Enterobacterales</taxon>
        <taxon>Enterobacteriaceae</taxon>
        <taxon>Citrobacter</taxon>
    </lineage>
</organism>
<feature type="domain" description="EAL" evidence="1">
    <location>
        <begin position="26"/>
        <end position="242"/>
    </location>
</feature>
<evidence type="ECO:0000313" key="3">
    <source>
        <dbReference type="Proteomes" id="UP001139290"/>
    </source>
</evidence>
<proteinExistence type="predicted"/>
<reference evidence="2" key="1">
    <citation type="submission" date="2021-11" db="EMBL/GenBank/DDBJ databases">
        <title>Citrobacter meridianamericanus sp. nov. isolated from soil.</title>
        <authorList>
            <person name="Furlan J.P.R."/>
            <person name="Stehling E.G."/>
        </authorList>
    </citation>
    <scope>NUCLEOTIDE SEQUENCE</scope>
    <source>
        <strain evidence="2">BR102</strain>
    </source>
</reference>
<dbReference type="Gene3D" id="3.20.20.450">
    <property type="entry name" value="EAL domain"/>
    <property type="match status" value="1"/>
</dbReference>